<dbReference type="InterPro" id="IPR036182">
    <property type="entry name" value="PCuAC_sf"/>
</dbReference>
<accession>A0ABN2CNG0</accession>
<name>A0ABN2CNG0_9ACTN</name>
<dbReference type="Pfam" id="PF04314">
    <property type="entry name" value="PCuAC"/>
    <property type="match status" value="1"/>
</dbReference>
<organism evidence="2 3">
    <name type="scientific">Kribbella lupini</name>
    <dbReference type="NCBI Taxonomy" id="291602"/>
    <lineage>
        <taxon>Bacteria</taxon>
        <taxon>Bacillati</taxon>
        <taxon>Actinomycetota</taxon>
        <taxon>Actinomycetes</taxon>
        <taxon>Propionibacteriales</taxon>
        <taxon>Kribbellaceae</taxon>
        <taxon>Kribbella</taxon>
    </lineage>
</organism>
<sequence>MMKMPSRRTMRRLPVLLPALLALGMLAGCSTPDPYQDLPGGGTDARTGQIVVDDSWVDAPRGLNVGAAAPLRLAMTNESATTADALVGVSTPVAEHATFEQDGHAVPRIPLPTDAQSDLELTTGIELHGFRQSLVPGQWFPVTLTFQNAAPVTLQVAAGPLPER</sequence>
<feature type="signal peptide" evidence="1">
    <location>
        <begin position="1"/>
        <end position="27"/>
    </location>
</feature>
<dbReference type="Gene3D" id="2.60.40.1890">
    <property type="entry name" value="PCu(A)C copper chaperone"/>
    <property type="match status" value="1"/>
</dbReference>
<dbReference type="Proteomes" id="UP001500363">
    <property type="component" value="Unassembled WGS sequence"/>
</dbReference>
<reference evidence="2 3" key="1">
    <citation type="journal article" date="2019" name="Int. J. Syst. Evol. Microbiol.">
        <title>The Global Catalogue of Microorganisms (GCM) 10K type strain sequencing project: providing services to taxonomists for standard genome sequencing and annotation.</title>
        <authorList>
            <consortium name="The Broad Institute Genomics Platform"/>
            <consortium name="The Broad Institute Genome Sequencing Center for Infectious Disease"/>
            <person name="Wu L."/>
            <person name="Ma J."/>
        </authorList>
    </citation>
    <scope>NUCLEOTIDE SEQUENCE [LARGE SCALE GENOMIC DNA]</scope>
    <source>
        <strain evidence="2 3">JCM 14303</strain>
    </source>
</reference>
<dbReference type="InterPro" id="IPR007410">
    <property type="entry name" value="LpqE-like"/>
</dbReference>
<comment type="caution">
    <text evidence="2">The sequence shown here is derived from an EMBL/GenBank/DDBJ whole genome shotgun (WGS) entry which is preliminary data.</text>
</comment>
<protein>
    <recommendedName>
        <fullName evidence="4">Copper(I)-binding protein</fullName>
    </recommendedName>
</protein>
<keyword evidence="3" id="KW-1185">Reference proteome</keyword>
<evidence type="ECO:0000313" key="2">
    <source>
        <dbReference type="EMBL" id="GAA1560698.1"/>
    </source>
</evidence>
<proteinExistence type="predicted"/>
<dbReference type="SUPFAM" id="SSF110087">
    <property type="entry name" value="DR1885-like metal-binding protein"/>
    <property type="match status" value="1"/>
</dbReference>
<evidence type="ECO:0008006" key="4">
    <source>
        <dbReference type="Google" id="ProtNLM"/>
    </source>
</evidence>
<feature type="chain" id="PRO_5045194283" description="Copper(I)-binding protein" evidence="1">
    <location>
        <begin position="28"/>
        <end position="164"/>
    </location>
</feature>
<evidence type="ECO:0000256" key="1">
    <source>
        <dbReference type="SAM" id="SignalP"/>
    </source>
</evidence>
<gene>
    <name evidence="2" type="ORF">GCM10009741_77410</name>
</gene>
<evidence type="ECO:0000313" key="3">
    <source>
        <dbReference type="Proteomes" id="UP001500363"/>
    </source>
</evidence>
<dbReference type="EMBL" id="BAAANC010000005">
    <property type="protein sequence ID" value="GAA1560698.1"/>
    <property type="molecule type" value="Genomic_DNA"/>
</dbReference>
<keyword evidence="1" id="KW-0732">Signal</keyword>
<dbReference type="PROSITE" id="PS51257">
    <property type="entry name" value="PROKAR_LIPOPROTEIN"/>
    <property type="match status" value="1"/>
</dbReference>